<accession>A0A553HLP8</accession>
<dbReference type="EMBL" id="VFLP01000078">
    <property type="protein sequence ID" value="TRX88879.1"/>
    <property type="molecule type" value="Genomic_DNA"/>
</dbReference>
<organism evidence="2 3">
    <name type="scientific">Xylaria flabelliformis</name>
    <dbReference type="NCBI Taxonomy" id="2512241"/>
    <lineage>
        <taxon>Eukaryota</taxon>
        <taxon>Fungi</taxon>
        <taxon>Dikarya</taxon>
        <taxon>Ascomycota</taxon>
        <taxon>Pezizomycotina</taxon>
        <taxon>Sordariomycetes</taxon>
        <taxon>Xylariomycetidae</taxon>
        <taxon>Xylariales</taxon>
        <taxon>Xylariaceae</taxon>
        <taxon>Xylaria</taxon>
    </lineage>
</organism>
<dbReference type="STRING" id="2512241.A0A553HLP8"/>
<dbReference type="GO" id="GO:0005782">
    <property type="term" value="C:peroxisomal matrix"/>
    <property type="evidence" value="ECO:0007669"/>
    <property type="project" value="TreeGrafter"/>
</dbReference>
<dbReference type="InterPro" id="IPR003703">
    <property type="entry name" value="Acyl_CoA_thio"/>
</dbReference>
<protein>
    <recommendedName>
        <fullName evidence="4">Acyl-CoA thioesterase II domain-containing protein</fullName>
    </recommendedName>
</protein>
<evidence type="ECO:0000256" key="1">
    <source>
        <dbReference type="ARBA" id="ARBA00006538"/>
    </source>
</evidence>
<dbReference type="PANTHER" id="PTHR11066:SF64">
    <property type="entry name" value="ACYL-COA THIOESTERASE (AFU_ORTHOLOGUE AFUA_1G12060)"/>
    <property type="match status" value="1"/>
</dbReference>
<evidence type="ECO:0008006" key="4">
    <source>
        <dbReference type="Google" id="ProtNLM"/>
    </source>
</evidence>
<dbReference type="SUPFAM" id="SSF54637">
    <property type="entry name" value="Thioesterase/thiol ester dehydrase-isomerase"/>
    <property type="match status" value="2"/>
</dbReference>
<evidence type="ECO:0000313" key="2">
    <source>
        <dbReference type="EMBL" id="TRX88879.1"/>
    </source>
</evidence>
<dbReference type="InterPro" id="IPR029069">
    <property type="entry name" value="HotDog_dom_sf"/>
</dbReference>
<sequence length="400" mass="43778">MTLPSAEDVRKGHGRLTCQEALSLTLLPDKLVEGQSIKRYMSRRKAWLTGHEFAALVKESEASVFKLSAYGGHVYSQASMAASLTLKAAQGAASQNGGGKKFGIHTIHGFFSEAGFNDRPYIYEVTDLASNSSFPNLLVTARQPVSPSTSPEGDHYPIADADLPPGPVCFSAMVSFRPSGSSQFDAQEPSAQERFADILSSRRPMEWNPAPISDIEAVLDRIPGSRQAIGMFPIIDMRKVDMRAYNAGRPFHERRELILYRLLAPLPANASNDPEGSGKDGDERCAIDGPDAHICAHAYGADRNGLLMIAKHAEFGYDLARAASLSYSFVVHVNAEEAVMTYSEGDDQWWVQEACFPRVQAGRGIIHSKLWSPQGIHVASMYQDGILRRQPRPGDEKGKL</sequence>
<dbReference type="InterPro" id="IPR042171">
    <property type="entry name" value="Acyl-CoA_hotdog"/>
</dbReference>
<dbReference type="CDD" id="cd03444">
    <property type="entry name" value="Thioesterase_II_repeat1"/>
    <property type="match status" value="1"/>
</dbReference>
<comment type="similarity">
    <text evidence="1">Belongs to the C/M/P thioester hydrolase family.</text>
</comment>
<dbReference type="Proteomes" id="UP000319160">
    <property type="component" value="Unassembled WGS sequence"/>
</dbReference>
<dbReference type="PANTHER" id="PTHR11066">
    <property type="entry name" value="ACYL-COA THIOESTERASE"/>
    <property type="match status" value="1"/>
</dbReference>
<keyword evidence="3" id="KW-1185">Reference proteome</keyword>
<dbReference type="Gene3D" id="2.40.160.210">
    <property type="entry name" value="Acyl-CoA thioesterase, double hotdog domain"/>
    <property type="match status" value="1"/>
</dbReference>
<dbReference type="OrthoDB" id="68328at2759"/>
<name>A0A553HLP8_9PEZI</name>
<reference evidence="3" key="1">
    <citation type="submission" date="2019-06" db="EMBL/GenBank/DDBJ databases">
        <title>Draft genome sequence of the griseofulvin-producing fungus Xylaria cubensis strain G536.</title>
        <authorList>
            <person name="Mead M.E."/>
            <person name="Raja H.A."/>
            <person name="Steenwyk J.L."/>
            <person name="Knowles S.L."/>
            <person name="Oberlies N.H."/>
            <person name="Rokas A."/>
        </authorList>
    </citation>
    <scope>NUCLEOTIDE SEQUENCE [LARGE SCALE GENOMIC DNA]</scope>
    <source>
        <strain evidence="3">G536</strain>
    </source>
</reference>
<dbReference type="GO" id="GO:0047617">
    <property type="term" value="F:fatty acyl-CoA hydrolase activity"/>
    <property type="evidence" value="ECO:0007669"/>
    <property type="project" value="InterPro"/>
</dbReference>
<comment type="caution">
    <text evidence="2">The sequence shown here is derived from an EMBL/GenBank/DDBJ whole genome shotgun (WGS) entry which is preliminary data.</text>
</comment>
<gene>
    <name evidence="2" type="ORF">FHL15_010222</name>
</gene>
<proteinExistence type="inferred from homology"/>
<dbReference type="AlphaFoldDB" id="A0A553HLP8"/>
<dbReference type="GO" id="GO:0009062">
    <property type="term" value="P:fatty acid catabolic process"/>
    <property type="evidence" value="ECO:0007669"/>
    <property type="project" value="TreeGrafter"/>
</dbReference>
<dbReference type="GO" id="GO:0006637">
    <property type="term" value="P:acyl-CoA metabolic process"/>
    <property type="evidence" value="ECO:0007669"/>
    <property type="project" value="InterPro"/>
</dbReference>
<evidence type="ECO:0000313" key="3">
    <source>
        <dbReference type="Proteomes" id="UP000319160"/>
    </source>
</evidence>